<dbReference type="NCBIfam" id="TIGR00129">
    <property type="entry name" value="fdhD_narQ"/>
    <property type="match status" value="1"/>
</dbReference>
<dbReference type="Gene3D" id="3.10.20.10">
    <property type="match status" value="1"/>
</dbReference>
<dbReference type="GO" id="GO:0016783">
    <property type="term" value="F:sulfurtransferase activity"/>
    <property type="evidence" value="ECO:0007669"/>
    <property type="project" value="InterPro"/>
</dbReference>
<evidence type="ECO:0000256" key="1">
    <source>
        <dbReference type="ARBA" id="ARBA00022490"/>
    </source>
</evidence>
<dbReference type="PANTHER" id="PTHR30592:SF1">
    <property type="entry name" value="SULFUR CARRIER PROTEIN FDHD"/>
    <property type="match status" value="1"/>
</dbReference>
<dbReference type="InterPro" id="IPR016193">
    <property type="entry name" value="Cytidine_deaminase-like"/>
</dbReference>
<reference evidence="3" key="1">
    <citation type="submission" date="2018-05" db="EMBL/GenBank/DDBJ databases">
        <authorList>
            <person name="Lanie J.A."/>
            <person name="Ng W.-L."/>
            <person name="Kazmierczak K.M."/>
            <person name="Andrzejewski T.M."/>
            <person name="Davidsen T.M."/>
            <person name="Wayne K.J."/>
            <person name="Tettelin H."/>
            <person name="Glass J.I."/>
            <person name="Rusch D."/>
            <person name="Podicherti R."/>
            <person name="Tsui H.-C.T."/>
            <person name="Winkler M.E."/>
        </authorList>
    </citation>
    <scope>NUCLEOTIDE SEQUENCE</scope>
</reference>
<dbReference type="Gene3D" id="3.40.140.10">
    <property type="entry name" value="Cytidine Deaminase, domain 2"/>
    <property type="match status" value="1"/>
</dbReference>
<proteinExistence type="inferred from homology"/>
<evidence type="ECO:0000313" key="3">
    <source>
        <dbReference type="EMBL" id="SUZ71684.1"/>
    </source>
</evidence>
<dbReference type="PIRSF" id="PIRSF015626">
    <property type="entry name" value="FdhD"/>
    <property type="match status" value="1"/>
</dbReference>
<protein>
    <recommendedName>
        <fullName evidence="4">Sulfur carrier protein FdhD</fullName>
    </recommendedName>
</protein>
<evidence type="ECO:0000256" key="2">
    <source>
        <dbReference type="ARBA" id="ARBA00023150"/>
    </source>
</evidence>
<sequence length="278" mass="29811">MPVASTRVPVELVNHETTNIEDFVSVEEPLEIRLAYGPVDARLEQSISITMRTPGNDLELTQGFLFGEGIVHATSDVLGVEHCGPPSPDKGIHNVVRIELSETAQFDPDALLRHTFTSSSCGICGKTSLDAVKAIVPNYKPKGFAVNGRQLKALPEQLLTRQTEFVRTGGLHASASFDPTGQIERIREDVGRHNALDKLVGSYLDSGIDTLRERGVLLSGRASFELVQKAAVAGIPLIASIGPPSSLAIELASSHDMTLVGFLKADRFNVYSGGAIEA</sequence>
<keyword evidence="1" id="KW-0963">Cytoplasm</keyword>
<dbReference type="PANTHER" id="PTHR30592">
    <property type="entry name" value="FORMATE DEHYDROGENASE"/>
    <property type="match status" value="1"/>
</dbReference>
<name>A0A381PYF8_9ZZZZ</name>
<keyword evidence="2" id="KW-0501">Molybdenum cofactor biosynthesis</keyword>
<dbReference type="GO" id="GO:0006777">
    <property type="term" value="P:Mo-molybdopterin cofactor biosynthetic process"/>
    <property type="evidence" value="ECO:0007669"/>
    <property type="project" value="UniProtKB-KW"/>
</dbReference>
<accession>A0A381PYF8</accession>
<gene>
    <name evidence="3" type="ORF">METZ01_LOCUS24538</name>
</gene>
<dbReference type="AlphaFoldDB" id="A0A381PYF8"/>
<dbReference type="EMBL" id="UINC01001129">
    <property type="protein sequence ID" value="SUZ71684.1"/>
    <property type="molecule type" value="Genomic_DNA"/>
</dbReference>
<dbReference type="Pfam" id="PF02634">
    <property type="entry name" value="FdhD-NarQ"/>
    <property type="match status" value="1"/>
</dbReference>
<dbReference type="SUPFAM" id="SSF53927">
    <property type="entry name" value="Cytidine deaminase-like"/>
    <property type="match status" value="1"/>
</dbReference>
<dbReference type="InterPro" id="IPR003786">
    <property type="entry name" value="FdhD"/>
</dbReference>
<dbReference type="HAMAP" id="MF_00187">
    <property type="entry name" value="FdhD"/>
    <property type="match status" value="1"/>
</dbReference>
<evidence type="ECO:0008006" key="4">
    <source>
        <dbReference type="Google" id="ProtNLM"/>
    </source>
</evidence>
<organism evidence="3">
    <name type="scientific">marine metagenome</name>
    <dbReference type="NCBI Taxonomy" id="408172"/>
    <lineage>
        <taxon>unclassified sequences</taxon>
        <taxon>metagenomes</taxon>
        <taxon>ecological metagenomes</taxon>
    </lineage>
</organism>